<sequence length="192" mass="21838">MSRLRLTELDLIKCTTQDLKKLLDDGQITMSEHHEYRRQRRRLQNRKYARKCAQKKQEEIFGLSERVKQEVDEVDSLRDQLEKMVCSTDRVARQIRMVRELLKEPLKGQEEQRSPLTTKHIRILSETGAALGSAYIVPQPITSSQRGSPQFIARPCSSSVGAAHNSGVSHDRVFVRPAGGGFNTSCRGLSDF</sequence>
<feature type="domain" description="BZIP" evidence="4">
    <location>
        <begin position="35"/>
        <end position="84"/>
    </location>
</feature>
<dbReference type="GO" id="GO:0003677">
    <property type="term" value="F:DNA binding"/>
    <property type="evidence" value="ECO:0007669"/>
    <property type="project" value="UniProtKB-KW"/>
</dbReference>
<evidence type="ECO:0000256" key="1">
    <source>
        <dbReference type="ARBA" id="ARBA00023015"/>
    </source>
</evidence>
<evidence type="ECO:0000256" key="2">
    <source>
        <dbReference type="ARBA" id="ARBA00023125"/>
    </source>
</evidence>
<dbReference type="PROSITE" id="PS50217">
    <property type="entry name" value="BZIP"/>
    <property type="match status" value="1"/>
</dbReference>
<evidence type="ECO:0000256" key="3">
    <source>
        <dbReference type="ARBA" id="ARBA00023163"/>
    </source>
</evidence>
<keyword evidence="3" id="KW-0804">Transcription</keyword>
<evidence type="ECO:0000259" key="4">
    <source>
        <dbReference type="PROSITE" id="PS50217"/>
    </source>
</evidence>
<dbReference type="AlphaFoldDB" id="A0ABD2QNU2"/>
<dbReference type="Gene3D" id="1.20.5.170">
    <property type="match status" value="1"/>
</dbReference>
<keyword evidence="2" id="KW-0238">DNA-binding</keyword>
<evidence type="ECO:0000313" key="5">
    <source>
        <dbReference type="EMBL" id="KAL3320411.1"/>
    </source>
</evidence>
<comment type="caution">
    <text evidence="5">The sequence shown here is derived from an EMBL/GenBank/DDBJ whole genome shotgun (WGS) entry which is preliminary data.</text>
</comment>
<organism evidence="5 6">
    <name type="scientific">Cichlidogyrus casuarinus</name>
    <dbReference type="NCBI Taxonomy" id="1844966"/>
    <lineage>
        <taxon>Eukaryota</taxon>
        <taxon>Metazoa</taxon>
        <taxon>Spiralia</taxon>
        <taxon>Lophotrochozoa</taxon>
        <taxon>Platyhelminthes</taxon>
        <taxon>Monogenea</taxon>
        <taxon>Monopisthocotylea</taxon>
        <taxon>Dactylogyridea</taxon>
        <taxon>Ancyrocephalidae</taxon>
        <taxon>Cichlidogyrus</taxon>
    </lineage>
</organism>
<gene>
    <name evidence="5" type="ORF">Ciccas_000917</name>
</gene>
<dbReference type="EMBL" id="JBJKFK010000054">
    <property type="protein sequence ID" value="KAL3320411.1"/>
    <property type="molecule type" value="Genomic_DNA"/>
</dbReference>
<proteinExistence type="predicted"/>
<protein>
    <recommendedName>
        <fullName evidence="4">BZIP domain-containing protein</fullName>
    </recommendedName>
</protein>
<dbReference type="Pfam" id="PF03131">
    <property type="entry name" value="bZIP_Maf"/>
    <property type="match status" value="1"/>
</dbReference>
<dbReference type="Proteomes" id="UP001626550">
    <property type="component" value="Unassembled WGS sequence"/>
</dbReference>
<evidence type="ECO:0000313" key="6">
    <source>
        <dbReference type="Proteomes" id="UP001626550"/>
    </source>
</evidence>
<keyword evidence="1" id="KW-0805">Transcription regulation</keyword>
<name>A0ABD2QNU2_9PLAT</name>
<dbReference type="SMART" id="SM00338">
    <property type="entry name" value="BRLZ"/>
    <property type="match status" value="1"/>
</dbReference>
<dbReference type="InterPro" id="IPR004826">
    <property type="entry name" value="bZIP_Maf"/>
</dbReference>
<reference evidence="5 6" key="1">
    <citation type="submission" date="2024-11" db="EMBL/GenBank/DDBJ databases">
        <title>Adaptive evolution of stress response genes in parasites aligns with host niche diversity.</title>
        <authorList>
            <person name="Hahn C."/>
            <person name="Resl P."/>
        </authorList>
    </citation>
    <scope>NUCLEOTIDE SEQUENCE [LARGE SCALE GENOMIC DNA]</scope>
    <source>
        <strain evidence="5">EGGRZ-B1_66</strain>
        <tissue evidence="5">Body</tissue>
    </source>
</reference>
<dbReference type="SUPFAM" id="SSF47454">
    <property type="entry name" value="A DNA-binding domain in eukaryotic transcription factors"/>
    <property type="match status" value="1"/>
</dbReference>
<accession>A0ABD2QNU2</accession>
<keyword evidence="6" id="KW-1185">Reference proteome</keyword>
<dbReference type="InterPro" id="IPR008917">
    <property type="entry name" value="TF_DNA-bd_sf"/>
</dbReference>
<dbReference type="InterPro" id="IPR004827">
    <property type="entry name" value="bZIP"/>
</dbReference>